<dbReference type="KEGG" id="sdf:ACG33_12675"/>
<gene>
    <name evidence="6" type="ORF">ACG33_12675</name>
</gene>
<reference evidence="6 7" key="1">
    <citation type="submission" date="2015-06" db="EMBL/GenBank/DDBJ databases">
        <title>A Comprehensive Approach to Explore the Metabolic and Phylogenetic Diversity of Bacterial Steroid Degradation in the Environment: Testosterone as an Example.</title>
        <authorList>
            <person name="Yang F.-C."/>
            <person name="Chen Y.-L."/>
            <person name="Yu C.-P."/>
            <person name="Tang S.-L."/>
            <person name="Wang P.-H."/>
            <person name="Ismail W."/>
            <person name="Wang C.-H."/>
            <person name="Yang C.-Y."/>
            <person name="Chiang Y.-R."/>
        </authorList>
    </citation>
    <scope>NUCLEOTIDE SEQUENCE [LARGE SCALE GENOMIC DNA]</scope>
    <source>
        <strain evidence="6 7">DSM 18526</strain>
    </source>
</reference>
<evidence type="ECO:0000256" key="3">
    <source>
        <dbReference type="ARBA" id="ARBA00023163"/>
    </source>
</evidence>
<dbReference type="STRING" id="465721.ACG33_12675"/>
<evidence type="ECO:0000256" key="1">
    <source>
        <dbReference type="ARBA" id="ARBA00023015"/>
    </source>
</evidence>
<protein>
    <recommendedName>
        <fullName evidence="5">HTH tetR-type domain-containing protein</fullName>
    </recommendedName>
</protein>
<dbReference type="Pfam" id="PF16859">
    <property type="entry name" value="TetR_C_11"/>
    <property type="match status" value="1"/>
</dbReference>
<dbReference type="AlphaFoldDB" id="A0A127FC05"/>
<dbReference type="Gene3D" id="1.10.357.10">
    <property type="entry name" value="Tetracycline Repressor, domain 2"/>
    <property type="match status" value="1"/>
</dbReference>
<dbReference type="SUPFAM" id="SSF48498">
    <property type="entry name" value="Tetracyclin repressor-like, C-terminal domain"/>
    <property type="match status" value="1"/>
</dbReference>
<dbReference type="PROSITE" id="PS50977">
    <property type="entry name" value="HTH_TETR_2"/>
    <property type="match status" value="1"/>
</dbReference>
<evidence type="ECO:0000256" key="4">
    <source>
        <dbReference type="PROSITE-ProRule" id="PRU00335"/>
    </source>
</evidence>
<sequence>MSAIKRRPGGRTERIRQAVATAVLELIGRGRLDFDMQEVVTLSGIGRSTLFRRWPDRDALIVEALSEHVSQLQIVTSRDWERDLATNMHGLCRFVARPIELALNKLLVTTHNAALKKAIIDAWLPILRVFEQPLRHALRSGELIDGTDTRQVVRFIFAEMAFRSMIDPASMDEKYVDGLLRLILQGIKQERHSSAR</sequence>
<keyword evidence="2 4" id="KW-0238">DNA-binding</keyword>
<dbReference type="EMBL" id="CP011971">
    <property type="protein sequence ID" value="AMN47936.1"/>
    <property type="molecule type" value="Genomic_DNA"/>
</dbReference>
<feature type="DNA-binding region" description="H-T-H motif" evidence="4">
    <location>
        <begin position="35"/>
        <end position="54"/>
    </location>
</feature>
<dbReference type="InterPro" id="IPR011075">
    <property type="entry name" value="TetR_C"/>
</dbReference>
<feature type="domain" description="HTH tetR-type" evidence="5">
    <location>
        <begin position="13"/>
        <end position="72"/>
    </location>
</feature>
<dbReference type="InterPro" id="IPR009057">
    <property type="entry name" value="Homeodomain-like_sf"/>
</dbReference>
<accession>A0A127FC05</accession>
<evidence type="ECO:0000313" key="6">
    <source>
        <dbReference type="EMBL" id="AMN47936.1"/>
    </source>
</evidence>
<keyword evidence="7" id="KW-1185">Reference proteome</keyword>
<proteinExistence type="predicted"/>
<dbReference type="InterPro" id="IPR001647">
    <property type="entry name" value="HTH_TetR"/>
</dbReference>
<dbReference type="Gene3D" id="1.10.10.60">
    <property type="entry name" value="Homeodomain-like"/>
    <property type="match status" value="1"/>
</dbReference>
<evidence type="ECO:0000259" key="5">
    <source>
        <dbReference type="PROSITE" id="PS50977"/>
    </source>
</evidence>
<dbReference type="GO" id="GO:0003677">
    <property type="term" value="F:DNA binding"/>
    <property type="evidence" value="ECO:0007669"/>
    <property type="project" value="UniProtKB-UniRule"/>
</dbReference>
<keyword evidence="3" id="KW-0804">Transcription</keyword>
<dbReference type="InterPro" id="IPR036271">
    <property type="entry name" value="Tet_transcr_reg_TetR-rel_C_sf"/>
</dbReference>
<evidence type="ECO:0000313" key="7">
    <source>
        <dbReference type="Proteomes" id="UP000070250"/>
    </source>
</evidence>
<organism evidence="6 7">
    <name type="scientific">Steroidobacter denitrificans</name>
    <dbReference type="NCBI Taxonomy" id="465721"/>
    <lineage>
        <taxon>Bacteria</taxon>
        <taxon>Pseudomonadati</taxon>
        <taxon>Pseudomonadota</taxon>
        <taxon>Gammaproteobacteria</taxon>
        <taxon>Steroidobacterales</taxon>
        <taxon>Steroidobacteraceae</taxon>
        <taxon>Steroidobacter</taxon>
    </lineage>
</organism>
<dbReference type="Proteomes" id="UP000070250">
    <property type="component" value="Chromosome"/>
</dbReference>
<evidence type="ECO:0000256" key="2">
    <source>
        <dbReference type="ARBA" id="ARBA00023125"/>
    </source>
</evidence>
<name>A0A127FC05_STEDE</name>
<keyword evidence="1" id="KW-0805">Transcription regulation</keyword>
<dbReference type="SUPFAM" id="SSF46689">
    <property type="entry name" value="Homeodomain-like"/>
    <property type="match status" value="1"/>
</dbReference>